<protein>
    <submittedName>
        <fullName evidence="1">Uncharacterized protein</fullName>
    </submittedName>
</protein>
<reference evidence="1 2" key="1">
    <citation type="journal article" date="2021" name="bioRxiv">
        <title>Unique metabolic strategies in Hadean analogues reveal hints for primordial physiology.</title>
        <authorList>
            <person name="Nobu M.K."/>
            <person name="Nakai R."/>
            <person name="Tamazawa S."/>
            <person name="Mori H."/>
            <person name="Toyoda A."/>
            <person name="Ijiri A."/>
            <person name="Suzuki S."/>
            <person name="Kurokawa K."/>
            <person name="Kamagata Y."/>
            <person name="Tamaki H."/>
        </authorList>
    </citation>
    <scope>NUCLEOTIDE SEQUENCE [LARGE SCALE GENOMIC DNA]</scope>
    <source>
        <strain evidence="1">BS525</strain>
    </source>
</reference>
<dbReference type="Proteomes" id="UP000811545">
    <property type="component" value="Unassembled WGS sequence"/>
</dbReference>
<dbReference type="AlphaFoldDB" id="A0A9E2BID0"/>
<organism evidence="1 2">
    <name type="scientific">Psychracetigena formicireducens</name>
    <dbReference type="NCBI Taxonomy" id="2986056"/>
    <lineage>
        <taxon>Bacteria</taxon>
        <taxon>Bacillati</taxon>
        <taxon>Candidatus Lithacetigenota</taxon>
        <taxon>Candidatus Psychracetigena</taxon>
    </lineage>
</organism>
<accession>A0A9E2BID0</accession>
<comment type="caution">
    <text evidence="1">The sequence shown here is derived from an EMBL/GenBank/DDBJ whole genome shotgun (WGS) entry which is preliminary data.</text>
</comment>
<sequence>MQFQAVTYGARNNEAKIKTLAEECDVAKSIISTLPIPEDPEQKSVVNEMLAVYVAKKTAAIGRLEKEKRSCIKESIATYKNLQRGLLDALLHSKYTTVLTRQLLKEGFTVNYTNFDEGSQTIDIQIRKDDYVMYLSSSKLLDVTAKPSKCDITLKAILDSVCPDGVID</sequence>
<evidence type="ECO:0000313" key="1">
    <source>
        <dbReference type="EMBL" id="MBT9146138.1"/>
    </source>
</evidence>
<proteinExistence type="predicted"/>
<name>A0A9E2BID0_PSYF1</name>
<gene>
    <name evidence="1" type="ORF">DDT42_02020</name>
</gene>
<evidence type="ECO:0000313" key="2">
    <source>
        <dbReference type="Proteomes" id="UP000811545"/>
    </source>
</evidence>
<dbReference type="EMBL" id="QLTW01000339">
    <property type="protein sequence ID" value="MBT9146138.1"/>
    <property type="molecule type" value="Genomic_DNA"/>
</dbReference>